<sequence>MGDLQVCGFPTVNGHLHHHHHHHNDHDHHHLLLGSCQDPVSPSFSSNPDPGSIVEENWERAEEVTTEIVYRIHPTVESNFKRKQVIDYVQRLIRYSLGFEGDPGINRTWIVVSSWKWSVQVFPYGSVPLKTYLPDGDIDLTAISSPAIEEALVSDVYTVLRGEELNEDALYEVKDVHCIDAEVKLIKCIVQNMVVDISFNQLGGLCTLCFLEEVDRLVGKNHLFKRSIILIKAWCYYESRILGAHHGLISTYALETLILYIFHLFHSSLNGPLAVLYKFLDYFSKFDWENYCISLNGPVCKSSLPNIVAKPPENVSGELLLSDEFLKDCVDRFYVPSRKPEMNSRPFPQKHLNIVDPLKENNNLGRSVNRGNFFRIRSAFKYGGRKLGRILLLPREKIADELKTFFANTLDRHGSDYWSDVQNSELASAPRSSDNSVSLSSHSDTCSEDNTRLKSTDGYDNDTLFSEKSDHTQVHHPGLSVENGRIKNGITCREMLINSGTEDEISCTVGSEPKQNHFVNSNSVCSCTKHEGIAPSASTTPNSAESVPENLSPTLGGKYFAGIPRNSQPLKSLLGLRGDHNDHLQSLAYSQYCHMYAVSAPIPPCPSMSPQSENKNRWETVRQSLQLKQNGHSQMNTNHVYGTQFYCVNPVAPFRAATNSEEKKERRGTGTYIPNMVFPLNCLIVVLMILQSYHTYMADRLYSGKGRTQALVNHGQLYKHAHENDLPTTSQEKNLSEHGHDLSEAEYPHLGNGKPMPPEAHHSYPSAWGSSNAYSSSRASVRTDCGSQGLKHPEGLPSTSDLSQGLKHPEGLPSTSDLGTSYSGASSTSPVASVVEDPDSILETEQERIGGSLTEKVCIVESAENLPNVQLKSHGAWCRYDVQNDHSSHGLMSSSVLYS</sequence>
<keyword evidence="4" id="KW-1185">Reference proteome</keyword>
<evidence type="ECO:0000313" key="3">
    <source>
        <dbReference type="EMBL" id="KAG6752527.1"/>
    </source>
</evidence>
<dbReference type="Proteomes" id="UP000886885">
    <property type="component" value="Chromosome 13A"/>
</dbReference>
<dbReference type="PANTHER" id="PTHR45979:SF31">
    <property type="entry name" value="POLYMERASE NUCLEOTIDYL TRANSFERASE DOMAIN-CONTAINING PROTEIN"/>
    <property type="match status" value="1"/>
</dbReference>
<feature type="compositionally biased region" description="Low complexity" evidence="1">
    <location>
        <begin position="432"/>
        <end position="443"/>
    </location>
</feature>
<feature type="region of interest" description="Disordered" evidence="1">
    <location>
        <begin position="722"/>
        <end position="764"/>
    </location>
</feature>
<protein>
    <recommendedName>
        <fullName evidence="2">PAP/OAS1 substrate-binding-related domain-containing protein</fullName>
    </recommendedName>
</protein>
<dbReference type="EMBL" id="JAAWWB010000025">
    <property type="protein sequence ID" value="KAG6752527.1"/>
    <property type="molecule type" value="Genomic_DNA"/>
</dbReference>
<evidence type="ECO:0000259" key="2">
    <source>
        <dbReference type="Pfam" id="PF26180"/>
    </source>
</evidence>
<dbReference type="Pfam" id="PF26180">
    <property type="entry name" value="PAP-OAS1"/>
    <property type="match status" value="1"/>
</dbReference>
<proteinExistence type="predicted"/>
<dbReference type="InterPro" id="IPR058920">
    <property type="entry name" value="PAP-OAS1-bd-rel"/>
</dbReference>
<organism evidence="3 4">
    <name type="scientific">Populus tomentosa</name>
    <name type="common">Chinese white poplar</name>
    <dbReference type="NCBI Taxonomy" id="118781"/>
    <lineage>
        <taxon>Eukaryota</taxon>
        <taxon>Viridiplantae</taxon>
        <taxon>Streptophyta</taxon>
        <taxon>Embryophyta</taxon>
        <taxon>Tracheophyta</taxon>
        <taxon>Spermatophyta</taxon>
        <taxon>Magnoliopsida</taxon>
        <taxon>eudicotyledons</taxon>
        <taxon>Gunneridae</taxon>
        <taxon>Pentapetalae</taxon>
        <taxon>rosids</taxon>
        <taxon>fabids</taxon>
        <taxon>Malpighiales</taxon>
        <taxon>Salicaceae</taxon>
        <taxon>Saliceae</taxon>
        <taxon>Populus</taxon>
    </lineage>
</organism>
<name>A0A8X8CFU2_POPTO</name>
<feature type="compositionally biased region" description="Polar residues" evidence="1">
    <location>
        <begin position="813"/>
        <end position="831"/>
    </location>
</feature>
<evidence type="ECO:0000313" key="4">
    <source>
        <dbReference type="Proteomes" id="UP000886885"/>
    </source>
</evidence>
<feature type="domain" description="PAP/OAS1 substrate-binding-related" evidence="2">
    <location>
        <begin position="218"/>
        <end position="410"/>
    </location>
</feature>
<gene>
    <name evidence="3" type="ORF">POTOM_044765</name>
</gene>
<reference evidence="3" key="1">
    <citation type="journal article" date="2020" name="bioRxiv">
        <title>Hybrid origin of Populus tomentosa Carr. identified through genome sequencing and phylogenomic analysis.</title>
        <authorList>
            <person name="An X."/>
            <person name="Gao K."/>
            <person name="Chen Z."/>
            <person name="Li J."/>
            <person name="Yang X."/>
            <person name="Yang X."/>
            <person name="Zhou J."/>
            <person name="Guo T."/>
            <person name="Zhao T."/>
            <person name="Huang S."/>
            <person name="Miao D."/>
            <person name="Khan W.U."/>
            <person name="Rao P."/>
            <person name="Ye M."/>
            <person name="Lei B."/>
            <person name="Liao W."/>
            <person name="Wang J."/>
            <person name="Ji L."/>
            <person name="Li Y."/>
            <person name="Guo B."/>
            <person name="Mustafa N.S."/>
            <person name="Li S."/>
            <person name="Yun Q."/>
            <person name="Keller S.R."/>
            <person name="Mao J."/>
            <person name="Zhang R."/>
            <person name="Strauss S.H."/>
        </authorList>
    </citation>
    <scope>NUCLEOTIDE SEQUENCE</scope>
    <source>
        <strain evidence="3">GM15</strain>
        <tissue evidence="3">Leaf</tissue>
    </source>
</reference>
<dbReference type="InterPro" id="IPR058921">
    <property type="entry name" value="PAP/OAS1-rel"/>
</dbReference>
<feature type="region of interest" description="Disordered" evidence="1">
    <location>
        <begin position="428"/>
        <end position="458"/>
    </location>
</feature>
<accession>A0A8X8CFU2</accession>
<comment type="caution">
    <text evidence="3">The sequence shown here is derived from an EMBL/GenBank/DDBJ whole genome shotgun (WGS) entry which is preliminary data.</text>
</comment>
<dbReference type="PANTHER" id="PTHR45979">
    <property type="entry name" value="PAP/OAS1 SUBSTRATE-BINDING DOMAIN SUPERFAMILY"/>
    <property type="match status" value="1"/>
</dbReference>
<feature type="compositionally biased region" description="Basic and acidic residues" evidence="1">
    <location>
        <begin position="734"/>
        <end position="747"/>
    </location>
</feature>
<dbReference type="CDD" id="cd05402">
    <property type="entry name" value="NT_PAP_TUTase"/>
    <property type="match status" value="1"/>
</dbReference>
<feature type="region of interest" description="Disordered" evidence="1">
    <location>
        <begin position="779"/>
        <end position="838"/>
    </location>
</feature>
<dbReference type="OrthoDB" id="273917at2759"/>
<dbReference type="AlphaFoldDB" id="A0A8X8CFU2"/>
<evidence type="ECO:0000256" key="1">
    <source>
        <dbReference type="SAM" id="MobiDB-lite"/>
    </source>
</evidence>